<dbReference type="GO" id="GO:0046872">
    <property type="term" value="F:metal ion binding"/>
    <property type="evidence" value="ECO:0007669"/>
    <property type="project" value="UniProtKB-KW"/>
</dbReference>
<dbReference type="Proteomes" id="UP000753908">
    <property type="component" value="Unassembled WGS sequence"/>
</dbReference>
<dbReference type="InterPro" id="IPR036922">
    <property type="entry name" value="Rieske_2Fe-2S_sf"/>
</dbReference>
<keyword evidence="3" id="KW-0408">Iron</keyword>
<dbReference type="EMBL" id="JAHHIF010000001">
    <property type="protein sequence ID" value="MBW4542853.1"/>
    <property type="molecule type" value="Genomic_DNA"/>
</dbReference>
<proteinExistence type="predicted"/>
<dbReference type="InterPro" id="IPR017941">
    <property type="entry name" value="Rieske_2Fe-2S"/>
</dbReference>
<dbReference type="Pfam" id="PF00355">
    <property type="entry name" value="Rieske"/>
    <property type="match status" value="1"/>
</dbReference>
<dbReference type="SUPFAM" id="SSF50022">
    <property type="entry name" value="ISP domain"/>
    <property type="match status" value="1"/>
</dbReference>
<evidence type="ECO:0000256" key="3">
    <source>
        <dbReference type="ARBA" id="ARBA00023004"/>
    </source>
</evidence>
<evidence type="ECO:0000256" key="1">
    <source>
        <dbReference type="ARBA" id="ARBA00022714"/>
    </source>
</evidence>
<sequence length="147" mass="15568">MNRREFITWVGVGGIASSLPVALAACSPKSTDSESPASLSRPDGFQSVGTISELSQKGYILNKKISTSGVLVVSQSPDSETITAVNPTCTHRGCTVEWKAQEKSFVCPCHGAKFGADGKVLEEPAQKPLPTYEVKTQGDLILVKANT</sequence>
<comment type="caution">
    <text evidence="8">The sequence shown here is derived from an EMBL/GenBank/DDBJ whole genome shotgun (WGS) entry which is preliminary data.</text>
</comment>
<dbReference type="GO" id="GO:0004497">
    <property type="term" value="F:monooxygenase activity"/>
    <property type="evidence" value="ECO:0007669"/>
    <property type="project" value="UniProtKB-ARBA"/>
</dbReference>
<evidence type="ECO:0000313" key="8">
    <source>
        <dbReference type="EMBL" id="MBW4542853.1"/>
    </source>
</evidence>
<dbReference type="GO" id="GO:0016705">
    <property type="term" value="F:oxidoreductase activity, acting on paired donors, with incorporation or reduction of molecular oxygen"/>
    <property type="evidence" value="ECO:0007669"/>
    <property type="project" value="UniProtKB-ARBA"/>
</dbReference>
<keyword evidence="1" id="KW-0001">2Fe-2S</keyword>
<dbReference type="Gene3D" id="2.102.10.10">
    <property type="entry name" value="Rieske [2Fe-2S] iron-sulphur domain"/>
    <property type="match status" value="1"/>
</dbReference>
<dbReference type="AlphaFoldDB" id="A0A951PFW8"/>
<reference evidence="8" key="1">
    <citation type="submission" date="2021-05" db="EMBL/GenBank/DDBJ databases">
        <authorList>
            <person name="Pietrasiak N."/>
            <person name="Ward R."/>
            <person name="Stajich J.E."/>
            <person name="Kurbessoian T."/>
        </authorList>
    </citation>
    <scope>NUCLEOTIDE SEQUENCE</scope>
    <source>
        <strain evidence="8">CPER-KK1</strain>
    </source>
</reference>
<gene>
    <name evidence="8" type="ORF">KME25_00160</name>
</gene>
<dbReference type="GO" id="GO:0051537">
    <property type="term" value="F:2 iron, 2 sulfur cluster binding"/>
    <property type="evidence" value="ECO:0007669"/>
    <property type="project" value="UniProtKB-KW"/>
</dbReference>
<dbReference type="PANTHER" id="PTHR10134">
    <property type="entry name" value="CYTOCHROME B-C1 COMPLEX SUBUNIT RIESKE, MITOCHONDRIAL"/>
    <property type="match status" value="1"/>
</dbReference>
<dbReference type="PROSITE" id="PS51257">
    <property type="entry name" value="PROKAR_LIPOPROTEIN"/>
    <property type="match status" value="1"/>
</dbReference>
<name>A0A951PFW8_9CYAN</name>
<organism evidence="8 9">
    <name type="scientific">Symplocastrum torsivum CPER-KK1</name>
    <dbReference type="NCBI Taxonomy" id="450513"/>
    <lineage>
        <taxon>Bacteria</taxon>
        <taxon>Bacillati</taxon>
        <taxon>Cyanobacteriota</taxon>
        <taxon>Cyanophyceae</taxon>
        <taxon>Oscillatoriophycideae</taxon>
        <taxon>Oscillatoriales</taxon>
        <taxon>Microcoleaceae</taxon>
        <taxon>Symplocastrum</taxon>
    </lineage>
</organism>
<evidence type="ECO:0000256" key="4">
    <source>
        <dbReference type="ARBA" id="ARBA00023014"/>
    </source>
</evidence>
<feature type="domain" description="Rieske" evidence="7">
    <location>
        <begin position="71"/>
        <end position="143"/>
    </location>
</feature>
<keyword evidence="5" id="KW-1015">Disulfide bond</keyword>
<accession>A0A951PFW8</accession>
<evidence type="ECO:0000256" key="2">
    <source>
        <dbReference type="ARBA" id="ARBA00022723"/>
    </source>
</evidence>
<evidence type="ECO:0000313" key="9">
    <source>
        <dbReference type="Proteomes" id="UP000753908"/>
    </source>
</evidence>
<evidence type="ECO:0000256" key="5">
    <source>
        <dbReference type="ARBA" id="ARBA00023157"/>
    </source>
</evidence>
<dbReference type="InterPro" id="IPR005805">
    <property type="entry name" value="Rieske_Fe-S_prot_C"/>
</dbReference>
<evidence type="ECO:0000259" key="7">
    <source>
        <dbReference type="PROSITE" id="PS51296"/>
    </source>
</evidence>
<evidence type="ECO:0000256" key="6">
    <source>
        <dbReference type="ARBA" id="ARBA00034078"/>
    </source>
</evidence>
<keyword evidence="2" id="KW-0479">Metal-binding</keyword>
<reference evidence="8" key="2">
    <citation type="journal article" date="2022" name="Microbiol. Resour. Announc.">
        <title>Metagenome Sequencing to Explore Phylogenomics of Terrestrial Cyanobacteria.</title>
        <authorList>
            <person name="Ward R.D."/>
            <person name="Stajich J.E."/>
            <person name="Johansen J.R."/>
            <person name="Huntemann M."/>
            <person name="Clum A."/>
            <person name="Foster B."/>
            <person name="Foster B."/>
            <person name="Roux S."/>
            <person name="Palaniappan K."/>
            <person name="Varghese N."/>
            <person name="Mukherjee S."/>
            <person name="Reddy T.B.K."/>
            <person name="Daum C."/>
            <person name="Copeland A."/>
            <person name="Chen I.A."/>
            <person name="Ivanova N.N."/>
            <person name="Kyrpides N.C."/>
            <person name="Shapiro N."/>
            <person name="Eloe-Fadrosh E.A."/>
            <person name="Pietrasiak N."/>
        </authorList>
    </citation>
    <scope>NUCLEOTIDE SEQUENCE</scope>
    <source>
        <strain evidence="8">CPER-KK1</strain>
    </source>
</reference>
<keyword evidence="4" id="KW-0411">Iron-sulfur</keyword>
<dbReference type="PROSITE" id="PS51296">
    <property type="entry name" value="RIESKE"/>
    <property type="match status" value="1"/>
</dbReference>
<comment type="cofactor">
    <cofactor evidence="6">
        <name>[2Fe-2S] cluster</name>
        <dbReference type="ChEBI" id="CHEBI:190135"/>
    </cofactor>
</comment>
<dbReference type="GO" id="GO:0016020">
    <property type="term" value="C:membrane"/>
    <property type="evidence" value="ECO:0007669"/>
    <property type="project" value="InterPro"/>
</dbReference>
<dbReference type="InterPro" id="IPR014349">
    <property type="entry name" value="Rieske_Fe-S_prot"/>
</dbReference>
<protein>
    <submittedName>
        <fullName evidence="8">Rieske 2Fe-2S domain-containing protein</fullName>
    </submittedName>
</protein>
<dbReference type="PRINTS" id="PR00162">
    <property type="entry name" value="RIESKE"/>
</dbReference>